<keyword evidence="4" id="KW-0143">Chaperone</keyword>
<keyword evidence="5" id="KW-0812">Transmembrane</keyword>
<feature type="domain" description="NADH:ubiquinone oxidoreductase intermediate-associated protein 30" evidence="6">
    <location>
        <begin position="47"/>
        <end position="212"/>
    </location>
</feature>
<protein>
    <recommendedName>
        <fullName evidence="6">NADH:ubiquinone oxidoreductase intermediate-associated protein 30 domain-containing protein</fullName>
    </recommendedName>
</protein>
<dbReference type="EMBL" id="GALX01003788">
    <property type="protein sequence ID" value="JAB64678.1"/>
    <property type="molecule type" value="Transcribed_RNA"/>
</dbReference>
<evidence type="ECO:0000256" key="1">
    <source>
        <dbReference type="ARBA" id="ARBA00004173"/>
    </source>
</evidence>
<keyword evidence="5" id="KW-0472">Membrane</keyword>
<dbReference type="GO" id="GO:0006120">
    <property type="term" value="P:mitochondrial electron transport, NADH to ubiquinone"/>
    <property type="evidence" value="ECO:0007669"/>
    <property type="project" value="TreeGrafter"/>
</dbReference>
<evidence type="ECO:0000259" key="6">
    <source>
        <dbReference type="Pfam" id="PF08547"/>
    </source>
</evidence>
<dbReference type="PANTHER" id="PTHR13194:SF18">
    <property type="entry name" value="COMPLEX I INTERMEDIATE-ASSOCIATED PROTEIN 30, MITOCHONDRIAL"/>
    <property type="match status" value="1"/>
</dbReference>
<dbReference type="GO" id="GO:0051082">
    <property type="term" value="F:unfolded protein binding"/>
    <property type="evidence" value="ECO:0007669"/>
    <property type="project" value="TreeGrafter"/>
</dbReference>
<comment type="subcellular location">
    <subcellularLocation>
        <location evidence="1">Mitochondrion</location>
    </subcellularLocation>
</comment>
<keyword evidence="5" id="KW-1133">Transmembrane helix</keyword>
<evidence type="ECO:0000256" key="5">
    <source>
        <dbReference type="SAM" id="Phobius"/>
    </source>
</evidence>
<reference evidence="7" key="1">
    <citation type="submission" date="2013-07" db="EMBL/GenBank/DDBJ databases">
        <title>Midgut Transcriptome Profiling of Anoplphora glabripennis, a Lignocellulose Degrading, Wood-Boring Cerambycid.</title>
        <authorList>
            <person name="Scully E.D."/>
            <person name="Hoover K."/>
            <person name="Carlson J.E."/>
            <person name="Tien M."/>
            <person name="Geib S.M."/>
        </authorList>
    </citation>
    <scope>NUCLEOTIDE SEQUENCE</scope>
</reference>
<dbReference type="Pfam" id="PF08547">
    <property type="entry name" value="CIA30"/>
    <property type="match status" value="1"/>
</dbReference>
<organism evidence="7">
    <name type="scientific">Anoplophora glabripennis</name>
    <name type="common">Asian longhorn beetle</name>
    <name type="synonym">Anoplophora nobilis</name>
    <dbReference type="NCBI Taxonomy" id="217634"/>
    <lineage>
        <taxon>Eukaryota</taxon>
        <taxon>Metazoa</taxon>
        <taxon>Ecdysozoa</taxon>
        <taxon>Arthropoda</taxon>
        <taxon>Hexapoda</taxon>
        <taxon>Insecta</taxon>
        <taxon>Pterygota</taxon>
        <taxon>Neoptera</taxon>
        <taxon>Endopterygota</taxon>
        <taxon>Coleoptera</taxon>
        <taxon>Polyphaga</taxon>
        <taxon>Cucujiformia</taxon>
        <taxon>Chrysomeloidea</taxon>
        <taxon>Cerambycidae</taxon>
        <taxon>Lamiinae</taxon>
        <taxon>Lamiini</taxon>
        <taxon>Anoplophora</taxon>
    </lineage>
</organism>
<sequence length="218" mass="24854">PFLIIQFSFMFNCARINLILMFCSVAGIAIIFVALFVQSNCKFYIDDFQKDSTVSTWAEHSDTVMAEGKSKASFVLHETGYFRKAVLFTMLNPQPCGAALAGIKRNITLDIRKFKFISLKIKGQGQYRGYELFLKQKGSSVDDYPNYVHYFEAPLEYEIIHLPIRSFKAYWKGEQVEDAKPLDRSHITSMGIVAYGGAHMAKKQHGVAALEIEWIRLE</sequence>
<dbReference type="InterPro" id="IPR008979">
    <property type="entry name" value="Galactose-bd-like_sf"/>
</dbReference>
<keyword evidence="3" id="KW-0496">Mitochondrion</keyword>
<evidence type="ECO:0000256" key="4">
    <source>
        <dbReference type="ARBA" id="ARBA00023186"/>
    </source>
</evidence>
<dbReference type="GO" id="GO:0032981">
    <property type="term" value="P:mitochondrial respiratory chain complex I assembly"/>
    <property type="evidence" value="ECO:0007669"/>
    <property type="project" value="TreeGrafter"/>
</dbReference>
<dbReference type="AlphaFoldDB" id="V5GWP3"/>
<feature type="transmembrane region" description="Helical" evidence="5">
    <location>
        <begin position="16"/>
        <end position="37"/>
    </location>
</feature>
<dbReference type="GO" id="GO:0005739">
    <property type="term" value="C:mitochondrion"/>
    <property type="evidence" value="ECO:0007669"/>
    <property type="project" value="UniProtKB-SubCell"/>
</dbReference>
<dbReference type="SUPFAM" id="SSF49785">
    <property type="entry name" value="Galactose-binding domain-like"/>
    <property type="match status" value="1"/>
</dbReference>
<dbReference type="PANTHER" id="PTHR13194">
    <property type="entry name" value="COMPLEX I INTERMEDIATE-ASSOCIATED PROTEIN 30"/>
    <property type="match status" value="1"/>
</dbReference>
<dbReference type="InterPro" id="IPR039131">
    <property type="entry name" value="NDUFAF1"/>
</dbReference>
<proteinExistence type="inferred from homology"/>
<dbReference type="InterPro" id="IPR013857">
    <property type="entry name" value="NADH-UbQ_OxRdtase-assoc_prot30"/>
</dbReference>
<accession>V5GWP3</accession>
<feature type="non-terminal residue" evidence="7">
    <location>
        <position position="1"/>
    </location>
</feature>
<name>V5GWP3_ANOGL</name>
<evidence type="ECO:0000256" key="2">
    <source>
        <dbReference type="ARBA" id="ARBA00007884"/>
    </source>
</evidence>
<comment type="similarity">
    <text evidence="2">Belongs to the CIA30 family.</text>
</comment>
<evidence type="ECO:0000313" key="7">
    <source>
        <dbReference type="EMBL" id="JAB64678.1"/>
    </source>
</evidence>
<evidence type="ECO:0000256" key="3">
    <source>
        <dbReference type="ARBA" id="ARBA00023128"/>
    </source>
</evidence>